<dbReference type="Proteomes" id="UP000485058">
    <property type="component" value="Unassembled WGS sequence"/>
</dbReference>
<protein>
    <submittedName>
        <fullName evidence="1">Uncharacterized protein</fullName>
    </submittedName>
</protein>
<name>A0A6A0AH37_HAELA</name>
<feature type="non-terminal residue" evidence="1">
    <location>
        <position position="104"/>
    </location>
</feature>
<dbReference type="AlphaFoldDB" id="A0A6A0AH37"/>
<gene>
    <name evidence="1" type="ORF">HaLaN_30380</name>
</gene>
<feature type="non-terminal residue" evidence="1">
    <location>
        <position position="1"/>
    </location>
</feature>
<evidence type="ECO:0000313" key="1">
    <source>
        <dbReference type="EMBL" id="GFH31354.1"/>
    </source>
</evidence>
<keyword evidence="2" id="KW-1185">Reference proteome</keyword>
<dbReference type="EMBL" id="BLLF01005559">
    <property type="protein sequence ID" value="GFH31354.1"/>
    <property type="molecule type" value="Genomic_DNA"/>
</dbReference>
<organism evidence="1 2">
    <name type="scientific">Haematococcus lacustris</name>
    <name type="common">Green alga</name>
    <name type="synonym">Haematococcus pluvialis</name>
    <dbReference type="NCBI Taxonomy" id="44745"/>
    <lineage>
        <taxon>Eukaryota</taxon>
        <taxon>Viridiplantae</taxon>
        <taxon>Chlorophyta</taxon>
        <taxon>core chlorophytes</taxon>
        <taxon>Chlorophyceae</taxon>
        <taxon>CS clade</taxon>
        <taxon>Chlamydomonadales</taxon>
        <taxon>Haematococcaceae</taxon>
        <taxon>Haematococcus</taxon>
    </lineage>
</organism>
<evidence type="ECO:0000313" key="2">
    <source>
        <dbReference type="Proteomes" id="UP000485058"/>
    </source>
</evidence>
<accession>A0A6A0AH37</accession>
<reference evidence="1 2" key="1">
    <citation type="submission" date="2020-02" db="EMBL/GenBank/DDBJ databases">
        <title>Draft genome sequence of Haematococcus lacustris strain NIES-144.</title>
        <authorList>
            <person name="Morimoto D."/>
            <person name="Nakagawa S."/>
            <person name="Yoshida T."/>
            <person name="Sawayama S."/>
        </authorList>
    </citation>
    <scope>NUCLEOTIDE SEQUENCE [LARGE SCALE GENOMIC DNA]</scope>
    <source>
        <strain evidence="1 2">NIES-144</strain>
    </source>
</reference>
<proteinExistence type="predicted"/>
<sequence>MPCTFAVPHADLAPFDRGGHSRIPPRPAAPCVWRQLPQIRQHIWAVCFVSPLHVGPPSGPQPTVMQLGVSVTVEVLETPVGRPYDEWLPYVVVHHQQRLRSLVA</sequence>
<comment type="caution">
    <text evidence="1">The sequence shown here is derived from an EMBL/GenBank/DDBJ whole genome shotgun (WGS) entry which is preliminary data.</text>
</comment>